<gene>
    <name evidence="9" type="ORF">CP975_34090</name>
</gene>
<feature type="region of interest" description="Disordered" evidence="7">
    <location>
        <begin position="254"/>
        <end position="293"/>
    </location>
</feature>
<dbReference type="NCBIfam" id="NF010659">
    <property type="entry name" value="PRK14058.1-1"/>
    <property type="match status" value="1"/>
</dbReference>
<dbReference type="NCBIfam" id="TIGR00761">
    <property type="entry name" value="argB"/>
    <property type="match status" value="1"/>
</dbReference>
<proteinExistence type="predicted"/>
<dbReference type="KEGG" id="salw:CP975_34090"/>
<dbReference type="InterPro" id="IPR001057">
    <property type="entry name" value="Glu/AcGlu_kinase"/>
</dbReference>
<keyword evidence="1" id="KW-0028">Amino-acid biosynthesis</keyword>
<dbReference type="Proteomes" id="UP000326553">
    <property type="component" value="Chromosome"/>
</dbReference>
<dbReference type="GO" id="GO:0005737">
    <property type="term" value="C:cytoplasm"/>
    <property type="evidence" value="ECO:0007669"/>
    <property type="project" value="InterPro"/>
</dbReference>
<feature type="compositionally biased region" description="Basic and acidic residues" evidence="7">
    <location>
        <begin position="272"/>
        <end position="283"/>
    </location>
</feature>
<dbReference type="Gene3D" id="3.40.1160.10">
    <property type="entry name" value="Acetylglutamate kinase-like"/>
    <property type="match status" value="1"/>
</dbReference>
<dbReference type="PANTHER" id="PTHR23342:SF20">
    <property type="entry name" value="[LYSW]-AMINOADIPATE KINASE"/>
    <property type="match status" value="1"/>
</dbReference>
<evidence type="ECO:0000256" key="7">
    <source>
        <dbReference type="SAM" id="MobiDB-lite"/>
    </source>
</evidence>
<dbReference type="InterPro" id="IPR001048">
    <property type="entry name" value="Asp/Glu/Uridylate_kinase"/>
</dbReference>
<keyword evidence="2" id="KW-0808">Transferase</keyword>
<evidence type="ECO:0000256" key="4">
    <source>
        <dbReference type="ARBA" id="ARBA00022777"/>
    </source>
</evidence>
<evidence type="ECO:0000256" key="5">
    <source>
        <dbReference type="ARBA" id="ARBA00022840"/>
    </source>
</evidence>
<dbReference type="AlphaFoldDB" id="A0A5J6HWL0"/>
<dbReference type="EMBL" id="CP023695">
    <property type="protein sequence ID" value="QEV22730.1"/>
    <property type="molecule type" value="Genomic_DNA"/>
</dbReference>
<dbReference type="PIRSF" id="PIRSF000728">
    <property type="entry name" value="NAGK"/>
    <property type="match status" value="1"/>
</dbReference>
<reference evidence="9 10" key="1">
    <citation type="submission" date="2017-09" db="EMBL/GenBank/DDBJ databases">
        <authorList>
            <person name="Lee N."/>
            <person name="Cho B.-K."/>
        </authorList>
    </citation>
    <scope>NUCLEOTIDE SEQUENCE [LARGE SCALE GENOMIC DNA]</scope>
    <source>
        <strain evidence="9 10">ATCC 12461</strain>
    </source>
</reference>
<dbReference type="GO" id="GO:0006526">
    <property type="term" value="P:L-arginine biosynthetic process"/>
    <property type="evidence" value="ECO:0007669"/>
    <property type="project" value="TreeGrafter"/>
</dbReference>
<keyword evidence="3" id="KW-0547">Nucleotide-binding</keyword>
<evidence type="ECO:0000313" key="10">
    <source>
        <dbReference type="Proteomes" id="UP000326553"/>
    </source>
</evidence>
<dbReference type="SUPFAM" id="SSF53633">
    <property type="entry name" value="Carbamate kinase-like"/>
    <property type="match status" value="1"/>
</dbReference>
<dbReference type="InterPro" id="IPR036393">
    <property type="entry name" value="AceGlu_kinase-like_sf"/>
</dbReference>
<keyword evidence="4 9" id="KW-0418">Kinase</keyword>
<evidence type="ECO:0000259" key="8">
    <source>
        <dbReference type="Pfam" id="PF00696"/>
    </source>
</evidence>
<keyword evidence="10" id="KW-1185">Reference proteome</keyword>
<evidence type="ECO:0000256" key="2">
    <source>
        <dbReference type="ARBA" id="ARBA00022679"/>
    </source>
</evidence>
<dbReference type="GO" id="GO:0003991">
    <property type="term" value="F:acetylglutamate kinase activity"/>
    <property type="evidence" value="ECO:0007669"/>
    <property type="project" value="TreeGrafter"/>
</dbReference>
<comment type="pathway">
    <text evidence="6">Amino-acid biosynthesis.</text>
</comment>
<dbReference type="PRINTS" id="PR00474">
    <property type="entry name" value="GLU5KINASE"/>
</dbReference>
<protein>
    <submittedName>
        <fullName evidence="9">[LysW]-aminoadipate kinase</fullName>
    </submittedName>
</protein>
<dbReference type="GO" id="GO:0005524">
    <property type="term" value="F:ATP binding"/>
    <property type="evidence" value="ECO:0007669"/>
    <property type="project" value="UniProtKB-KW"/>
</dbReference>
<evidence type="ECO:0000256" key="6">
    <source>
        <dbReference type="ARBA" id="ARBA00029440"/>
    </source>
</evidence>
<name>A0A5J6HWL0_STRAD</name>
<feature type="domain" description="Aspartate/glutamate/uridylate kinase" evidence="8">
    <location>
        <begin position="2"/>
        <end position="246"/>
    </location>
</feature>
<sequence>MVVKCGGSGALDVDRLCEDVARLRAAGRRVVLVHGGSAEMSRLAEQLGVELRYLTAPDGVVTRYTDAATLDVLTLALAGRVKPTLLRALDRHGVRAVGLTGLDSGLLRARRKKAVRAVVEGRLTVVRDDRSGRIVGVDAALLHDLLAAGVVPVVSPPALAEDGEPVNVNADRAAAAVAAALRADSLLFLTGAPGVLTDPTDPASALAAYRLPQPGEPAPSWVQGGMTIKLVAAREALLAGVPSVWISDGGAAHPLKAVTGEGPGTRVTLPEPRSERPSPEAERPLPQARRPSP</sequence>
<keyword evidence="5" id="KW-0067">ATP-binding</keyword>
<dbReference type="OrthoDB" id="9803155at2"/>
<dbReference type="InterPro" id="IPR004662">
    <property type="entry name" value="AcgluKinase_fam"/>
</dbReference>
<dbReference type="Pfam" id="PF00696">
    <property type="entry name" value="AA_kinase"/>
    <property type="match status" value="1"/>
</dbReference>
<dbReference type="PANTHER" id="PTHR23342">
    <property type="entry name" value="N-ACETYLGLUTAMATE SYNTHASE"/>
    <property type="match status" value="1"/>
</dbReference>
<accession>A0A5J6HWL0</accession>
<evidence type="ECO:0000256" key="1">
    <source>
        <dbReference type="ARBA" id="ARBA00022605"/>
    </source>
</evidence>
<evidence type="ECO:0000256" key="3">
    <source>
        <dbReference type="ARBA" id="ARBA00022741"/>
    </source>
</evidence>
<organism evidence="9 10">
    <name type="scientific">Streptomyces alboniger</name>
    <dbReference type="NCBI Taxonomy" id="132473"/>
    <lineage>
        <taxon>Bacteria</taxon>
        <taxon>Bacillati</taxon>
        <taxon>Actinomycetota</taxon>
        <taxon>Actinomycetes</taxon>
        <taxon>Kitasatosporales</taxon>
        <taxon>Streptomycetaceae</taxon>
        <taxon>Streptomyces</taxon>
        <taxon>Streptomyces aurantiacus group</taxon>
    </lineage>
</organism>
<evidence type="ECO:0000313" key="9">
    <source>
        <dbReference type="EMBL" id="QEV22730.1"/>
    </source>
</evidence>